<name>A0ABP8XGV0_9ACTN</name>
<sequence>MTLRVPFGGFFSDTVLPSEQAASAAATAGSMRRVRRRMVVVRREARSRLVRAELLGHFVNSWGTAEPEKLRDTRLTGYP</sequence>
<dbReference type="EMBL" id="BAABKM010000002">
    <property type="protein sequence ID" value="GAA4707877.1"/>
    <property type="molecule type" value="Genomic_DNA"/>
</dbReference>
<protein>
    <submittedName>
        <fullName evidence="1">Uncharacterized protein</fullName>
    </submittedName>
</protein>
<dbReference type="Proteomes" id="UP001499974">
    <property type="component" value="Unassembled WGS sequence"/>
</dbReference>
<accession>A0ABP8XGV0</accession>
<evidence type="ECO:0000313" key="1">
    <source>
        <dbReference type="EMBL" id="GAA4707877.1"/>
    </source>
</evidence>
<evidence type="ECO:0000313" key="2">
    <source>
        <dbReference type="Proteomes" id="UP001499974"/>
    </source>
</evidence>
<reference evidence="2" key="1">
    <citation type="journal article" date="2019" name="Int. J. Syst. Evol. Microbiol.">
        <title>The Global Catalogue of Microorganisms (GCM) 10K type strain sequencing project: providing services to taxonomists for standard genome sequencing and annotation.</title>
        <authorList>
            <consortium name="The Broad Institute Genomics Platform"/>
            <consortium name="The Broad Institute Genome Sequencing Center for Infectious Disease"/>
            <person name="Wu L."/>
            <person name="Ma J."/>
        </authorList>
    </citation>
    <scope>NUCLEOTIDE SEQUENCE [LARGE SCALE GENOMIC DNA]</scope>
    <source>
        <strain evidence="2">JCM 18531</strain>
    </source>
</reference>
<organism evidence="1 2">
    <name type="scientific">Nocardioides conyzicola</name>
    <dbReference type="NCBI Taxonomy" id="1651781"/>
    <lineage>
        <taxon>Bacteria</taxon>
        <taxon>Bacillati</taxon>
        <taxon>Actinomycetota</taxon>
        <taxon>Actinomycetes</taxon>
        <taxon>Propionibacteriales</taxon>
        <taxon>Nocardioidaceae</taxon>
        <taxon>Nocardioides</taxon>
    </lineage>
</organism>
<proteinExistence type="predicted"/>
<gene>
    <name evidence="1" type="ORF">GCM10023349_28050</name>
</gene>
<comment type="caution">
    <text evidence="1">The sequence shown here is derived from an EMBL/GenBank/DDBJ whole genome shotgun (WGS) entry which is preliminary data.</text>
</comment>
<keyword evidence="2" id="KW-1185">Reference proteome</keyword>